<dbReference type="PANTHER" id="PTHR45889">
    <property type="entry name" value="IG-LIKE DOMAIN-CONTAINING PROTEIN"/>
    <property type="match status" value="1"/>
</dbReference>
<feature type="domain" description="Ig-like" evidence="2">
    <location>
        <begin position="245"/>
        <end position="328"/>
    </location>
</feature>
<evidence type="ECO:0000313" key="6">
    <source>
        <dbReference type="Proteomes" id="UP000014760"/>
    </source>
</evidence>
<sequence>MSVVELWIVETHRKHHRKYEWVQPDGGTLTERNMNITDLNVNTVEPSVERGLGFGKSVVNTDDSFSVSCAFRAYPPVSVVWKREDGSALPSNIFNTSSTEHEDGKFTVTTSTVKWSGTDADARRGRGDTMFCEAHNFFHRVRSTIMELIIHYAPGAASIHGDSTALVGDNVTLVCEADLGNPEGFYTWMKPEEEFPFEKNLNIWNLNVDDDEGEYECFVVNYVCLVLNEILILRNQSSTRMIHFSMSCAFRAKPAASVVWKRKDDSALPSGIFSTSYTQQADGKFTITISTLTWSGTDADARKGQGGKRSCEADNGFYTVKSNSMDLTIQCSPSLKKAVPSDQKHGVTVGASVYFFVEAISHPTPDFQWKRTFNNGTTVNLHSNDSGNKSILTISDIKMEDFGNYTVSAQNIFGRWEDVKFELQTLDKPRPPTELSCEATAQSLTLSWAPGWDGGLLQTFTITYSTNGFAELILDIPDSTDFSRISYKLTEGISAKKSYSVAIFAINSQGSSKVVSWDPITTPDSTEEFATKYLAGQVEIVEKLRNIWNIEIPLGFTRQRGLSEE</sequence>
<dbReference type="Pfam" id="PF07679">
    <property type="entry name" value="I-set"/>
    <property type="match status" value="1"/>
</dbReference>
<dbReference type="InterPro" id="IPR003598">
    <property type="entry name" value="Ig_sub2"/>
</dbReference>
<dbReference type="SUPFAM" id="SSF48726">
    <property type="entry name" value="Immunoglobulin"/>
    <property type="match status" value="3"/>
</dbReference>
<dbReference type="InterPro" id="IPR003599">
    <property type="entry name" value="Ig_sub"/>
</dbReference>
<dbReference type="OrthoDB" id="6108751at2759"/>
<evidence type="ECO:0000313" key="5">
    <source>
        <dbReference type="EnsemblMetazoa" id="CapteP216558"/>
    </source>
</evidence>
<dbReference type="STRING" id="283909.R7TFV6"/>
<proteinExistence type="predicted"/>
<evidence type="ECO:0000256" key="1">
    <source>
        <dbReference type="ARBA" id="ARBA00022737"/>
    </source>
</evidence>
<dbReference type="PANTHER" id="PTHR45889:SF8">
    <property type="entry name" value="IG-LIKE DOMAIN-CONTAINING PROTEIN"/>
    <property type="match status" value="1"/>
</dbReference>
<reference evidence="5" key="3">
    <citation type="submission" date="2015-06" db="UniProtKB">
        <authorList>
            <consortium name="EnsemblMetazoa"/>
        </authorList>
    </citation>
    <scope>IDENTIFICATION</scope>
</reference>
<reference evidence="4 6" key="2">
    <citation type="journal article" date="2013" name="Nature">
        <title>Insights into bilaterian evolution from three spiralian genomes.</title>
        <authorList>
            <person name="Simakov O."/>
            <person name="Marletaz F."/>
            <person name="Cho S.J."/>
            <person name="Edsinger-Gonzales E."/>
            <person name="Havlak P."/>
            <person name="Hellsten U."/>
            <person name="Kuo D.H."/>
            <person name="Larsson T."/>
            <person name="Lv J."/>
            <person name="Arendt D."/>
            <person name="Savage R."/>
            <person name="Osoegawa K."/>
            <person name="de Jong P."/>
            <person name="Grimwood J."/>
            <person name="Chapman J.A."/>
            <person name="Shapiro H."/>
            <person name="Aerts A."/>
            <person name="Otillar R.P."/>
            <person name="Terry A.Y."/>
            <person name="Boore J.L."/>
            <person name="Grigoriev I.V."/>
            <person name="Lindberg D.R."/>
            <person name="Seaver E.C."/>
            <person name="Weisblat D.A."/>
            <person name="Putnam N.H."/>
            <person name="Rokhsar D.S."/>
        </authorList>
    </citation>
    <scope>NUCLEOTIDE SEQUENCE</scope>
    <source>
        <strain evidence="4 6">I ESC-2004</strain>
    </source>
</reference>
<dbReference type="InterPro" id="IPR007110">
    <property type="entry name" value="Ig-like_dom"/>
</dbReference>
<accession>R7TFV6</accession>
<dbReference type="Pfam" id="PF00041">
    <property type="entry name" value="fn3"/>
    <property type="match status" value="1"/>
</dbReference>
<reference evidence="6" key="1">
    <citation type="submission" date="2012-12" db="EMBL/GenBank/DDBJ databases">
        <authorList>
            <person name="Hellsten U."/>
            <person name="Grimwood J."/>
            <person name="Chapman J.A."/>
            <person name="Shapiro H."/>
            <person name="Aerts A."/>
            <person name="Otillar R.P."/>
            <person name="Terry A.Y."/>
            <person name="Boore J.L."/>
            <person name="Simakov O."/>
            <person name="Marletaz F."/>
            <person name="Cho S.-J."/>
            <person name="Edsinger-Gonzales E."/>
            <person name="Havlak P."/>
            <person name="Kuo D.-H."/>
            <person name="Larsson T."/>
            <person name="Lv J."/>
            <person name="Arendt D."/>
            <person name="Savage R."/>
            <person name="Osoegawa K."/>
            <person name="de Jong P."/>
            <person name="Lindberg D.R."/>
            <person name="Seaver E.C."/>
            <person name="Weisblat D.A."/>
            <person name="Putnam N.H."/>
            <person name="Grigoriev I.V."/>
            <person name="Rokhsar D.S."/>
        </authorList>
    </citation>
    <scope>NUCLEOTIDE SEQUENCE</scope>
    <source>
        <strain evidence="6">I ESC-2004</strain>
    </source>
</reference>
<dbReference type="InterPro" id="IPR036116">
    <property type="entry name" value="FN3_sf"/>
</dbReference>
<dbReference type="EMBL" id="AMQN01014364">
    <property type="status" value="NOT_ANNOTATED_CDS"/>
    <property type="molecule type" value="Genomic_DNA"/>
</dbReference>
<keyword evidence="6" id="KW-1185">Reference proteome</keyword>
<dbReference type="EnsemblMetazoa" id="CapteT216558">
    <property type="protein sequence ID" value="CapteP216558"/>
    <property type="gene ID" value="CapteG216558"/>
</dbReference>
<protein>
    <submittedName>
        <fullName evidence="4 5">Uncharacterized protein</fullName>
    </submittedName>
</protein>
<dbReference type="Pfam" id="PF13927">
    <property type="entry name" value="Ig_3"/>
    <property type="match status" value="1"/>
</dbReference>
<dbReference type="CDD" id="cd00063">
    <property type="entry name" value="FN3"/>
    <property type="match status" value="1"/>
</dbReference>
<evidence type="ECO:0000313" key="4">
    <source>
        <dbReference type="EMBL" id="ELT90421.1"/>
    </source>
</evidence>
<gene>
    <name evidence="4" type="ORF">CAPTEDRAFT_216558</name>
</gene>
<organism evidence="4">
    <name type="scientific">Capitella teleta</name>
    <name type="common">Polychaete worm</name>
    <dbReference type="NCBI Taxonomy" id="283909"/>
    <lineage>
        <taxon>Eukaryota</taxon>
        <taxon>Metazoa</taxon>
        <taxon>Spiralia</taxon>
        <taxon>Lophotrochozoa</taxon>
        <taxon>Annelida</taxon>
        <taxon>Polychaeta</taxon>
        <taxon>Sedentaria</taxon>
        <taxon>Scolecida</taxon>
        <taxon>Capitellidae</taxon>
        <taxon>Capitella</taxon>
    </lineage>
</organism>
<dbReference type="EMBL" id="KB310916">
    <property type="protein sequence ID" value="ELT90421.1"/>
    <property type="molecule type" value="Genomic_DNA"/>
</dbReference>
<dbReference type="SMART" id="SM00408">
    <property type="entry name" value="IGc2"/>
    <property type="match status" value="2"/>
</dbReference>
<evidence type="ECO:0000259" key="2">
    <source>
        <dbReference type="PROSITE" id="PS50835"/>
    </source>
</evidence>
<dbReference type="InterPro" id="IPR013098">
    <property type="entry name" value="Ig_I-set"/>
</dbReference>
<dbReference type="FunCoup" id="R7TFV6">
    <property type="interactions" value="69"/>
</dbReference>
<feature type="domain" description="Ig-like" evidence="2">
    <location>
        <begin position="333"/>
        <end position="411"/>
    </location>
</feature>
<dbReference type="OMA" id="HYMCEAG"/>
<dbReference type="InterPro" id="IPR013783">
    <property type="entry name" value="Ig-like_fold"/>
</dbReference>
<dbReference type="HOGENOM" id="CLU_482554_0_0_1"/>
<dbReference type="Gene3D" id="2.60.40.10">
    <property type="entry name" value="Immunoglobulins"/>
    <property type="match status" value="5"/>
</dbReference>
<dbReference type="PROSITE" id="PS50853">
    <property type="entry name" value="FN3"/>
    <property type="match status" value="1"/>
</dbReference>
<dbReference type="Proteomes" id="UP000014760">
    <property type="component" value="Unassembled WGS sequence"/>
</dbReference>
<feature type="domain" description="Fibronectin type-III" evidence="3">
    <location>
        <begin position="428"/>
        <end position="525"/>
    </location>
</feature>
<dbReference type="AlphaFoldDB" id="R7TFV6"/>
<evidence type="ECO:0000259" key="3">
    <source>
        <dbReference type="PROSITE" id="PS50853"/>
    </source>
</evidence>
<keyword evidence="1" id="KW-0677">Repeat</keyword>
<feature type="domain" description="Ig-like" evidence="2">
    <location>
        <begin position="154"/>
        <end position="221"/>
    </location>
</feature>
<dbReference type="InterPro" id="IPR036179">
    <property type="entry name" value="Ig-like_dom_sf"/>
</dbReference>
<dbReference type="PROSITE" id="PS50835">
    <property type="entry name" value="IG_LIKE"/>
    <property type="match status" value="4"/>
</dbReference>
<dbReference type="SMART" id="SM00409">
    <property type="entry name" value="IG"/>
    <property type="match status" value="2"/>
</dbReference>
<name>R7TFV6_CAPTE</name>
<feature type="domain" description="Ig-like" evidence="2">
    <location>
        <begin position="46"/>
        <end position="136"/>
    </location>
</feature>
<dbReference type="InterPro" id="IPR003961">
    <property type="entry name" value="FN3_dom"/>
</dbReference>
<dbReference type="SUPFAM" id="SSF49265">
    <property type="entry name" value="Fibronectin type III"/>
    <property type="match status" value="1"/>
</dbReference>